<evidence type="ECO:0000256" key="3">
    <source>
        <dbReference type="ARBA" id="ARBA00023125"/>
    </source>
</evidence>
<dbReference type="RefSeq" id="WP_190472299.1">
    <property type="nucleotide sequence ID" value="NZ_JACJSG010000015.1"/>
</dbReference>
<dbReference type="PANTHER" id="PTHR30408">
    <property type="entry name" value="TYPE-1 RESTRICTION ENZYME ECOKI SPECIFICITY PROTEIN"/>
    <property type="match status" value="1"/>
</dbReference>
<evidence type="ECO:0000313" key="6">
    <source>
        <dbReference type="Proteomes" id="UP000661112"/>
    </source>
</evidence>
<name>A0ABR8D5E1_9NOST</name>
<organism evidence="5 6">
    <name type="scientific">Anabaena azotica FACHB-119</name>
    <dbReference type="NCBI Taxonomy" id="947527"/>
    <lineage>
        <taxon>Bacteria</taxon>
        <taxon>Bacillati</taxon>
        <taxon>Cyanobacteriota</taxon>
        <taxon>Cyanophyceae</taxon>
        <taxon>Nostocales</taxon>
        <taxon>Nostocaceae</taxon>
        <taxon>Anabaena</taxon>
        <taxon>Anabaena azotica</taxon>
    </lineage>
</organism>
<protein>
    <submittedName>
        <fullName evidence="5">Restriction endonuclease subunit S</fullName>
    </submittedName>
</protein>
<dbReference type="InterPro" id="IPR052021">
    <property type="entry name" value="Type-I_RS_S_subunit"/>
</dbReference>
<dbReference type="SUPFAM" id="SSF116734">
    <property type="entry name" value="DNA methylase specificity domain"/>
    <property type="match status" value="1"/>
</dbReference>
<dbReference type="Gene3D" id="3.90.220.20">
    <property type="entry name" value="DNA methylase specificity domains"/>
    <property type="match status" value="1"/>
</dbReference>
<dbReference type="InterPro" id="IPR044946">
    <property type="entry name" value="Restrct_endonuc_typeI_TRD_sf"/>
</dbReference>
<dbReference type="GO" id="GO:0004519">
    <property type="term" value="F:endonuclease activity"/>
    <property type="evidence" value="ECO:0007669"/>
    <property type="project" value="UniProtKB-KW"/>
</dbReference>
<reference evidence="5 6" key="1">
    <citation type="journal article" date="2020" name="ISME J.">
        <title>Comparative genomics reveals insights into cyanobacterial evolution and habitat adaptation.</title>
        <authorList>
            <person name="Chen M.Y."/>
            <person name="Teng W.K."/>
            <person name="Zhao L."/>
            <person name="Hu C.X."/>
            <person name="Zhou Y.K."/>
            <person name="Han B.P."/>
            <person name="Song L.R."/>
            <person name="Shu W.S."/>
        </authorList>
    </citation>
    <scope>NUCLEOTIDE SEQUENCE [LARGE SCALE GENOMIC DNA]</scope>
    <source>
        <strain evidence="5 6">FACHB-119</strain>
    </source>
</reference>
<evidence type="ECO:0000259" key="4">
    <source>
        <dbReference type="Pfam" id="PF01420"/>
    </source>
</evidence>
<sequence>MEKAVINLSDLRKQKRWDFYIFSSASTKIEKVLKKIKYPIFPLQEIVKRTERGFSGTLEYRSDGIPVLSLNCITAEGVAISNANKFMSLEEHHKLYRSAVKRNDVLVGLFLRPNMNISAVYEFDEPANITSFLVKLELKEVVYPQYLSMFLNSSFGKDLIQQKAIGSIQPSITISHLRDLPIPLPPLDEQKSLVEAIRHKQIEALELQRKATKLMEEAGEIIENFFKSK</sequence>
<keyword evidence="5" id="KW-0540">Nuclease</keyword>
<gene>
    <name evidence="5" type="ORF">H6G83_12745</name>
</gene>
<accession>A0ABR8D5E1</accession>
<keyword evidence="3" id="KW-0238">DNA-binding</keyword>
<evidence type="ECO:0000256" key="1">
    <source>
        <dbReference type="ARBA" id="ARBA00010923"/>
    </source>
</evidence>
<keyword evidence="6" id="KW-1185">Reference proteome</keyword>
<dbReference type="InterPro" id="IPR000055">
    <property type="entry name" value="Restrct_endonuc_typeI_TRD"/>
</dbReference>
<keyword evidence="5" id="KW-0255">Endonuclease</keyword>
<comment type="similarity">
    <text evidence="1">Belongs to the type-I restriction system S methylase family.</text>
</comment>
<evidence type="ECO:0000313" key="5">
    <source>
        <dbReference type="EMBL" id="MBD2501457.1"/>
    </source>
</evidence>
<feature type="domain" description="Type I restriction modification DNA specificity" evidence="4">
    <location>
        <begin position="101"/>
        <end position="197"/>
    </location>
</feature>
<comment type="caution">
    <text evidence="5">The sequence shown here is derived from an EMBL/GenBank/DDBJ whole genome shotgun (WGS) entry which is preliminary data.</text>
</comment>
<proteinExistence type="inferred from homology"/>
<evidence type="ECO:0000256" key="2">
    <source>
        <dbReference type="ARBA" id="ARBA00022747"/>
    </source>
</evidence>
<keyword evidence="2" id="KW-0680">Restriction system</keyword>
<dbReference type="Proteomes" id="UP000661112">
    <property type="component" value="Unassembled WGS sequence"/>
</dbReference>
<dbReference type="PANTHER" id="PTHR30408:SF12">
    <property type="entry name" value="TYPE I RESTRICTION ENZYME MJAVIII SPECIFICITY SUBUNIT"/>
    <property type="match status" value="1"/>
</dbReference>
<dbReference type="EMBL" id="JACJSG010000015">
    <property type="protein sequence ID" value="MBD2501457.1"/>
    <property type="molecule type" value="Genomic_DNA"/>
</dbReference>
<dbReference type="Pfam" id="PF01420">
    <property type="entry name" value="Methylase_S"/>
    <property type="match status" value="1"/>
</dbReference>
<keyword evidence="5" id="KW-0378">Hydrolase</keyword>